<sequence>MHVNVTETPVIPYEVDRYYVFGSNRARVTVVGDVVGPLFPTMPESGEQNMFSFAANMYLTMYMRLINQRNRTLEREAFNHMNVLYQRQMSFMKPDGSFSLFRSDWNQSSSSVWLTSFCAKVISMAVSFVLEHQTPEGAFYEVTWLPDRNANSTIIVPKDSQLYREAGEQLKGEEVNNSIVVQRNITLTAQVIITLESVKNLKDIGIAEQLGVAWLERHLRLLSEWAEPYALAVVAYALTCAKAPSAEHAYRLLKRRQRSEGGLVYWGKEAVPPPPYKMENQKPFLLPRLPYDNNEAIVMWLNAQRLRDGGWASTQYTNRKRLRDVSALTVTVDAVALNGSTKTLHVRNDELGIMQSVD</sequence>
<dbReference type="InterPro" id="IPR008930">
    <property type="entry name" value="Terpenoid_cyclase/PrenylTrfase"/>
</dbReference>
<evidence type="ECO:0000313" key="2">
    <source>
        <dbReference type="EMBL" id="VVC99102.1"/>
    </source>
</evidence>
<dbReference type="Proteomes" id="UP000324832">
    <property type="component" value="Unassembled WGS sequence"/>
</dbReference>
<dbReference type="SUPFAM" id="SSF48239">
    <property type="entry name" value="Terpenoid cyclases/Protein prenyltransferases"/>
    <property type="match status" value="1"/>
</dbReference>
<organism evidence="2 3">
    <name type="scientific">Leptidea sinapis</name>
    <dbReference type="NCBI Taxonomy" id="189913"/>
    <lineage>
        <taxon>Eukaryota</taxon>
        <taxon>Metazoa</taxon>
        <taxon>Ecdysozoa</taxon>
        <taxon>Arthropoda</taxon>
        <taxon>Hexapoda</taxon>
        <taxon>Insecta</taxon>
        <taxon>Pterygota</taxon>
        <taxon>Neoptera</taxon>
        <taxon>Endopterygota</taxon>
        <taxon>Lepidoptera</taxon>
        <taxon>Glossata</taxon>
        <taxon>Ditrysia</taxon>
        <taxon>Papilionoidea</taxon>
        <taxon>Pieridae</taxon>
        <taxon>Dismorphiinae</taxon>
        <taxon>Leptidea</taxon>
    </lineage>
</organism>
<feature type="domain" description="Alpha-macroglobulin-like TED" evidence="1">
    <location>
        <begin position="42"/>
        <end position="317"/>
    </location>
</feature>
<proteinExistence type="predicted"/>
<reference evidence="2 3" key="1">
    <citation type="submission" date="2017-07" db="EMBL/GenBank/DDBJ databases">
        <authorList>
            <person name="Talla V."/>
            <person name="Backstrom N."/>
        </authorList>
    </citation>
    <scope>NUCLEOTIDE SEQUENCE [LARGE SCALE GENOMIC DNA]</scope>
</reference>
<gene>
    <name evidence="2" type="ORF">LSINAPIS_LOCUS10043</name>
</gene>
<accession>A0A5E4QMA0</accession>
<protein>
    <recommendedName>
        <fullName evidence="1">Alpha-macroglobulin-like TED domain-containing protein</fullName>
    </recommendedName>
</protein>
<dbReference type="Pfam" id="PF07678">
    <property type="entry name" value="TED_complement"/>
    <property type="match status" value="1"/>
</dbReference>
<dbReference type="Gene3D" id="1.50.10.20">
    <property type="match status" value="1"/>
</dbReference>
<dbReference type="GO" id="GO:0005615">
    <property type="term" value="C:extracellular space"/>
    <property type="evidence" value="ECO:0007669"/>
    <property type="project" value="InterPro"/>
</dbReference>
<dbReference type="PANTHER" id="PTHR11412:SF172">
    <property type="entry name" value="LD23292P"/>
    <property type="match status" value="1"/>
</dbReference>
<evidence type="ECO:0000259" key="1">
    <source>
        <dbReference type="Pfam" id="PF07678"/>
    </source>
</evidence>
<dbReference type="PANTHER" id="PTHR11412">
    <property type="entry name" value="MACROGLOBULIN / COMPLEMENT"/>
    <property type="match status" value="1"/>
</dbReference>
<evidence type="ECO:0000313" key="3">
    <source>
        <dbReference type="Proteomes" id="UP000324832"/>
    </source>
</evidence>
<keyword evidence="3" id="KW-1185">Reference proteome</keyword>
<feature type="non-terminal residue" evidence="2">
    <location>
        <position position="358"/>
    </location>
</feature>
<name>A0A5E4QMA0_9NEOP</name>
<dbReference type="InterPro" id="IPR011626">
    <property type="entry name" value="Alpha-macroglobulin_TED"/>
</dbReference>
<dbReference type="EMBL" id="FZQP02003967">
    <property type="protein sequence ID" value="VVC99102.1"/>
    <property type="molecule type" value="Genomic_DNA"/>
</dbReference>
<dbReference type="AlphaFoldDB" id="A0A5E4QMA0"/>
<dbReference type="InterPro" id="IPR050473">
    <property type="entry name" value="A2M/Complement_sys"/>
</dbReference>